<name>A0ABD7TPC8_9PSED</name>
<dbReference type="Proteomes" id="UP001056907">
    <property type="component" value="Chromosome"/>
</dbReference>
<accession>A0ABD7TPC8</accession>
<dbReference type="EMBL" id="CP078013">
    <property type="protein sequence ID" value="USW03426.1"/>
    <property type="molecule type" value="Genomic_DNA"/>
</dbReference>
<protein>
    <submittedName>
        <fullName evidence="1">Uncharacterized protein</fullName>
    </submittedName>
</protein>
<sequence length="112" mass="12992">MNKITLVELFCRRSPQFPWMADMSQRQPDHLDEAAIQVPTRNIPDWLLRLLARFDPLLRGLPPNLGRQHRHTAEKARVMLGWHTRPARETLIDCANSLIAHKVLLDAFIPLI</sequence>
<dbReference type="KEGG" id="ppeg:KUA23_12310"/>
<dbReference type="RefSeq" id="WP_252994032.1">
    <property type="nucleotide sequence ID" value="NZ_CP078013.2"/>
</dbReference>
<evidence type="ECO:0000313" key="1">
    <source>
        <dbReference type="EMBL" id="USW03426.1"/>
    </source>
</evidence>
<reference evidence="1" key="2">
    <citation type="submission" date="2024-04" db="EMBL/GenBank/DDBJ databases">
        <authorList>
            <person name="Diaz M."/>
            <person name="Bach T."/>
            <person name="Gonzalez Anta G."/>
            <person name="Agaras B."/>
            <person name="Wibberg D."/>
            <person name="Noguera F."/>
            <person name="Canciani W."/>
            <person name="Ybarra T."/>
            <person name="Nunez M.L."/>
            <person name="Valverde C."/>
        </authorList>
    </citation>
    <scope>NUCLEOTIDE SEQUENCE</scope>
    <source>
        <strain evidence="1">1008</strain>
    </source>
</reference>
<gene>
    <name evidence="1" type="ORF">KUA23_12310</name>
</gene>
<evidence type="ECO:0000313" key="2">
    <source>
        <dbReference type="Proteomes" id="UP001056907"/>
    </source>
</evidence>
<dbReference type="AlphaFoldDB" id="A0ABD7TPC8"/>
<reference evidence="1" key="1">
    <citation type="journal article" date="2022" name="Front. Plant Sci.">
        <title>Agronomic efficiency and genome mining analysis of the wheat-biostimulant rhizospheric bacterium Pseudomonas pergaminensis sp. nov. strain 1008T.</title>
        <authorList>
            <person name="Diaz M."/>
            <person name="Bach T."/>
            <person name="Gonzalez Anta G."/>
            <person name="Agaras B."/>
            <person name="Wibberg D."/>
            <person name="Noguera F."/>
            <person name="Canciani W."/>
            <person name="Valverde C."/>
        </authorList>
    </citation>
    <scope>NUCLEOTIDE SEQUENCE</scope>
    <source>
        <strain evidence="1">1008</strain>
    </source>
</reference>
<organism evidence="1 2">
    <name type="scientific">Pseudomonas pergaminensis</name>
    <dbReference type="NCBI Taxonomy" id="2853159"/>
    <lineage>
        <taxon>Bacteria</taxon>
        <taxon>Pseudomonadati</taxon>
        <taxon>Pseudomonadota</taxon>
        <taxon>Gammaproteobacteria</taxon>
        <taxon>Pseudomonadales</taxon>
        <taxon>Pseudomonadaceae</taxon>
        <taxon>Pseudomonas</taxon>
    </lineage>
</organism>
<proteinExistence type="predicted"/>